<accession>A0A9J6F6N0</accession>
<feature type="compositionally biased region" description="Basic residues" evidence="2">
    <location>
        <begin position="1"/>
        <end position="13"/>
    </location>
</feature>
<dbReference type="AlphaFoldDB" id="A0A9J6F6N0"/>
<evidence type="ECO:0000313" key="5">
    <source>
        <dbReference type="Proteomes" id="UP000821853"/>
    </source>
</evidence>
<keyword evidence="1" id="KW-0175">Coiled coil</keyword>
<dbReference type="InterPro" id="IPR057251">
    <property type="entry name" value="FP_C"/>
</dbReference>
<feature type="region of interest" description="Disordered" evidence="2">
    <location>
        <begin position="1"/>
        <end position="27"/>
    </location>
</feature>
<evidence type="ECO:0000256" key="1">
    <source>
        <dbReference type="SAM" id="Coils"/>
    </source>
</evidence>
<organism evidence="4 5">
    <name type="scientific">Haemaphysalis longicornis</name>
    <name type="common">Bush tick</name>
    <dbReference type="NCBI Taxonomy" id="44386"/>
    <lineage>
        <taxon>Eukaryota</taxon>
        <taxon>Metazoa</taxon>
        <taxon>Ecdysozoa</taxon>
        <taxon>Arthropoda</taxon>
        <taxon>Chelicerata</taxon>
        <taxon>Arachnida</taxon>
        <taxon>Acari</taxon>
        <taxon>Parasitiformes</taxon>
        <taxon>Ixodida</taxon>
        <taxon>Ixodoidea</taxon>
        <taxon>Ixodidae</taxon>
        <taxon>Haemaphysalinae</taxon>
        <taxon>Haemaphysalis</taxon>
    </lineage>
</organism>
<sequence>MGPKRREKWRCRACRSGNSSQTDTELASPQLEAINEKLAKLDTFIVTVESLSQVILGLKPEIGTVKAIVQEVQSSVNTLSQKYDCLAADCDAREAVVTDLSSKVRALEVQVSEQSLAIQELQCELNDAQQYSRSANLDIHGVPCTPNEDLTNTVSDLAAKLEIISFNATQVVAAHRLPVRSDRLAPILVRFASIAMRDEWLAARGKLRHLIQTDKLPQIYFSENLTKANRELFWMTRHRAKEASYNFVWVKNGRIYIRKKEGDRCVRIVTASDLSLIN</sequence>
<proteinExistence type="predicted"/>
<evidence type="ECO:0000313" key="4">
    <source>
        <dbReference type="EMBL" id="KAH9359782.1"/>
    </source>
</evidence>
<protein>
    <recommendedName>
        <fullName evidence="3">FP protein C-terminal domain-containing protein</fullName>
    </recommendedName>
</protein>
<gene>
    <name evidence="4" type="ORF">HPB48_020975</name>
</gene>
<feature type="coiled-coil region" evidence="1">
    <location>
        <begin position="104"/>
        <end position="138"/>
    </location>
</feature>
<dbReference type="OrthoDB" id="6512752at2759"/>
<comment type="caution">
    <text evidence="4">The sequence shown here is derived from an EMBL/GenBank/DDBJ whole genome shotgun (WGS) entry which is preliminary data.</text>
</comment>
<dbReference type="Pfam" id="PF25298">
    <property type="entry name" value="Baculo_FP_2nd"/>
    <property type="match status" value="1"/>
</dbReference>
<dbReference type="VEuPathDB" id="VectorBase:HLOH_057526"/>
<reference evidence="4 5" key="1">
    <citation type="journal article" date="2020" name="Cell">
        <title>Large-Scale Comparative Analyses of Tick Genomes Elucidate Their Genetic Diversity and Vector Capacities.</title>
        <authorList>
            <consortium name="Tick Genome and Microbiome Consortium (TIGMIC)"/>
            <person name="Jia N."/>
            <person name="Wang J."/>
            <person name="Shi W."/>
            <person name="Du L."/>
            <person name="Sun Y."/>
            <person name="Zhan W."/>
            <person name="Jiang J.F."/>
            <person name="Wang Q."/>
            <person name="Zhang B."/>
            <person name="Ji P."/>
            <person name="Bell-Sakyi L."/>
            <person name="Cui X.M."/>
            <person name="Yuan T.T."/>
            <person name="Jiang B.G."/>
            <person name="Yang W.F."/>
            <person name="Lam T.T."/>
            <person name="Chang Q.C."/>
            <person name="Ding S.J."/>
            <person name="Wang X.J."/>
            <person name="Zhu J.G."/>
            <person name="Ruan X.D."/>
            <person name="Zhao L."/>
            <person name="Wei J.T."/>
            <person name="Ye R.Z."/>
            <person name="Que T.C."/>
            <person name="Du C.H."/>
            <person name="Zhou Y.H."/>
            <person name="Cheng J.X."/>
            <person name="Dai P.F."/>
            <person name="Guo W.B."/>
            <person name="Han X.H."/>
            <person name="Huang E.J."/>
            <person name="Li L.F."/>
            <person name="Wei W."/>
            <person name="Gao Y.C."/>
            <person name="Liu J.Z."/>
            <person name="Shao H.Z."/>
            <person name="Wang X."/>
            <person name="Wang C.C."/>
            <person name="Yang T.C."/>
            <person name="Huo Q.B."/>
            <person name="Li W."/>
            <person name="Chen H.Y."/>
            <person name="Chen S.E."/>
            <person name="Zhou L.G."/>
            <person name="Ni X.B."/>
            <person name="Tian J.H."/>
            <person name="Sheng Y."/>
            <person name="Liu T."/>
            <person name="Pan Y.S."/>
            <person name="Xia L.Y."/>
            <person name="Li J."/>
            <person name="Zhao F."/>
            <person name="Cao W.C."/>
        </authorList>
    </citation>
    <scope>NUCLEOTIDE SEQUENCE [LARGE SCALE GENOMIC DNA]</scope>
    <source>
        <strain evidence="4">HaeL-2018</strain>
    </source>
</reference>
<name>A0A9J6F6N0_HAELO</name>
<dbReference type="OMA" id="RFASIAM"/>
<feature type="domain" description="FP protein C-terminal" evidence="3">
    <location>
        <begin position="226"/>
        <end position="275"/>
    </location>
</feature>
<feature type="compositionally biased region" description="Polar residues" evidence="2">
    <location>
        <begin position="16"/>
        <end position="27"/>
    </location>
</feature>
<evidence type="ECO:0000259" key="3">
    <source>
        <dbReference type="Pfam" id="PF25298"/>
    </source>
</evidence>
<dbReference type="EMBL" id="JABSTR010000001">
    <property type="protein sequence ID" value="KAH9359782.1"/>
    <property type="molecule type" value="Genomic_DNA"/>
</dbReference>
<keyword evidence="5" id="KW-1185">Reference proteome</keyword>
<evidence type="ECO:0000256" key="2">
    <source>
        <dbReference type="SAM" id="MobiDB-lite"/>
    </source>
</evidence>
<dbReference type="Proteomes" id="UP000821853">
    <property type="component" value="Chromosome 1"/>
</dbReference>